<feature type="compositionally biased region" description="Low complexity" evidence="4">
    <location>
        <begin position="465"/>
        <end position="479"/>
    </location>
</feature>
<dbReference type="Pfam" id="PF11563">
    <property type="entry name" value="Protoglobin"/>
    <property type="match status" value="1"/>
</dbReference>
<dbReference type="InterPro" id="IPR000727">
    <property type="entry name" value="T_SNARE_dom"/>
</dbReference>
<evidence type="ECO:0000313" key="9">
    <source>
        <dbReference type="Proteomes" id="UP001056937"/>
    </source>
</evidence>
<comment type="similarity">
    <text evidence="2">Belongs to the methyl-accepting chemotaxis (MCP) protein family.</text>
</comment>
<dbReference type="PROSITE" id="PS50111">
    <property type="entry name" value="CHEMOTAXIS_TRANSDUC_2"/>
    <property type="match status" value="1"/>
</dbReference>
<evidence type="ECO:0000256" key="1">
    <source>
        <dbReference type="ARBA" id="ARBA00022500"/>
    </source>
</evidence>
<dbReference type="InterPro" id="IPR004089">
    <property type="entry name" value="MCPsignal_dom"/>
</dbReference>
<proteinExistence type="inferred from homology"/>
<dbReference type="Gene3D" id="1.10.490.10">
    <property type="entry name" value="Globins"/>
    <property type="match status" value="1"/>
</dbReference>
<evidence type="ECO:0000256" key="3">
    <source>
        <dbReference type="PROSITE-ProRule" id="PRU00284"/>
    </source>
</evidence>
<evidence type="ECO:0000256" key="2">
    <source>
        <dbReference type="ARBA" id="ARBA00029447"/>
    </source>
</evidence>
<evidence type="ECO:0000313" key="8">
    <source>
        <dbReference type="EMBL" id="USI71943.1"/>
    </source>
</evidence>
<evidence type="ECO:0000256" key="4">
    <source>
        <dbReference type="SAM" id="MobiDB-lite"/>
    </source>
</evidence>
<organism evidence="8 9">
    <name type="scientific">Sphingomonas morindae</name>
    <dbReference type="NCBI Taxonomy" id="1541170"/>
    <lineage>
        <taxon>Bacteria</taxon>
        <taxon>Pseudomonadati</taxon>
        <taxon>Pseudomonadota</taxon>
        <taxon>Alphaproteobacteria</taxon>
        <taxon>Sphingomonadales</taxon>
        <taxon>Sphingomonadaceae</taxon>
        <taxon>Sphingomonas</taxon>
    </lineage>
</organism>
<dbReference type="InterPro" id="IPR003660">
    <property type="entry name" value="HAMP_dom"/>
</dbReference>
<dbReference type="InterPro" id="IPR044398">
    <property type="entry name" value="Globin-sensor_dom"/>
</dbReference>
<dbReference type="Proteomes" id="UP001056937">
    <property type="component" value="Chromosome 1"/>
</dbReference>
<evidence type="ECO:0000259" key="5">
    <source>
        <dbReference type="PROSITE" id="PS50111"/>
    </source>
</evidence>
<dbReference type="InterPro" id="IPR004090">
    <property type="entry name" value="Chemotax_Me-accpt_rcpt"/>
</dbReference>
<evidence type="ECO:0000259" key="7">
    <source>
        <dbReference type="PROSITE" id="PS50885"/>
    </source>
</evidence>
<dbReference type="SMART" id="SM00304">
    <property type="entry name" value="HAMP"/>
    <property type="match status" value="1"/>
</dbReference>
<keyword evidence="9" id="KW-1185">Reference proteome</keyword>
<dbReference type="SUPFAM" id="SSF58104">
    <property type="entry name" value="Methyl-accepting chemotaxis protein (MCP) signaling domain"/>
    <property type="match status" value="1"/>
</dbReference>
<dbReference type="Pfam" id="PF00015">
    <property type="entry name" value="MCPsignal"/>
    <property type="match status" value="1"/>
</dbReference>
<dbReference type="Gene3D" id="1.10.287.950">
    <property type="entry name" value="Methyl-accepting chemotaxis protein"/>
    <property type="match status" value="1"/>
</dbReference>
<dbReference type="PROSITE" id="PS50192">
    <property type="entry name" value="T_SNARE"/>
    <property type="match status" value="1"/>
</dbReference>
<dbReference type="SUPFAM" id="SSF46458">
    <property type="entry name" value="Globin-like"/>
    <property type="match status" value="1"/>
</dbReference>
<sequence>METNSSNPSINRLSLFHLTEDNYKQFPAIARLVTKSAKSALVAFYKHMSTMPGINRYFPDQSAMDRASAKQFSHWQHLFGNRIDAAAIARGEQIGNVHARIGLAPTWYIGGYAITLEHLIRSHLGGLFGRRRARTVATLVKVALLDMDVALSAYFAAEEAARVAVLDRLSSALAALASGDFSRPLDDLPEAYAALAGDFEQMRAKIRQTLLDVADAASSVKLGADEISQASDDLARRTEHQAAALEETAGAMGQITGAVRTSAGDAQNVDRAVSQAHGDAQAGCVVIRDAVSAMDAIKRSAAEIAQITDVIDGIAFQTSLLALNAGVEAARAGEAGKGFAVVAEEVRALAQRSADASKHIRTLIDASQTEVMKGVGLVRNSGETLDRIASHVSEVSTLASRISEATEVQSTSLANVNSAIGEMDQMTQQSAAMVEETTAAARSLAGQASRLDGLLTAFTLNEPGAAPAAAARRAPAASPRPRRVAHG</sequence>
<accession>A0ABY4X4X5</accession>
<feature type="domain" description="HAMP" evidence="7">
    <location>
        <begin position="160"/>
        <end position="211"/>
    </location>
</feature>
<dbReference type="InterPro" id="IPR039379">
    <property type="entry name" value="Protoglobin_sensor_dom"/>
</dbReference>
<dbReference type="EMBL" id="CP084930">
    <property type="protein sequence ID" value="USI71943.1"/>
    <property type="molecule type" value="Genomic_DNA"/>
</dbReference>
<name>A0ABY4X4X5_9SPHN</name>
<keyword evidence="1" id="KW-0145">Chemotaxis</keyword>
<dbReference type="PANTHER" id="PTHR43531">
    <property type="entry name" value="PROTEIN ICFG"/>
    <property type="match status" value="1"/>
</dbReference>
<gene>
    <name evidence="8" type="ORF">LHA26_11520</name>
</gene>
<evidence type="ECO:0000259" key="6">
    <source>
        <dbReference type="PROSITE" id="PS50192"/>
    </source>
</evidence>
<dbReference type="PRINTS" id="PR00260">
    <property type="entry name" value="CHEMTRNSDUCR"/>
</dbReference>
<feature type="region of interest" description="Disordered" evidence="4">
    <location>
        <begin position="465"/>
        <end position="487"/>
    </location>
</feature>
<dbReference type="SMART" id="SM00283">
    <property type="entry name" value="MA"/>
    <property type="match status" value="1"/>
</dbReference>
<dbReference type="InterPro" id="IPR009050">
    <property type="entry name" value="Globin-like_sf"/>
</dbReference>
<dbReference type="CDD" id="cd11386">
    <property type="entry name" value="MCP_signal"/>
    <property type="match status" value="1"/>
</dbReference>
<protein>
    <submittedName>
        <fullName evidence="8">Globin-coupled sensor protein</fullName>
    </submittedName>
</protein>
<keyword evidence="3" id="KW-0807">Transducer</keyword>
<feature type="domain" description="Methyl-accepting transducer" evidence="5">
    <location>
        <begin position="216"/>
        <end position="445"/>
    </location>
</feature>
<dbReference type="PANTHER" id="PTHR43531:SF11">
    <property type="entry name" value="METHYL-ACCEPTING CHEMOTAXIS PROTEIN 3"/>
    <property type="match status" value="1"/>
</dbReference>
<dbReference type="PROSITE" id="PS50885">
    <property type="entry name" value="HAMP"/>
    <property type="match status" value="1"/>
</dbReference>
<feature type="domain" description="T-SNARE coiled-coil homology" evidence="6">
    <location>
        <begin position="375"/>
        <end position="437"/>
    </location>
</feature>
<dbReference type="InterPro" id="IPR012292">
    <property type="entry name" value="Globin/Proto"/>
</dbReference>
<reference evidence="8" key="1">
    <citation type="journal article" date="2022" name="Toxins">
        <title>Genomic Analysis of Sphingopyxis sp. USTB-05 for Biodegrading Cyanobacterial Hepatotoxins.</title>
        <authorList>
            <person name="Liu C."/>
            <person name="Xu Q."/>
            <person name="Zhao Z."/>
            <person name="Zhang H."/>
            <person name="Liu X."/>
            <person name="Yin C."/>
            <person name="Liu Y."/>
            <person name="Yan H."/>
        </authorList>
    </citation>
    <scope>NUCLEOTIDE SEQUENCE</scope>
    <source>
        <strain evidence="8">NBD5</strain>
    </source>
</reference>
<dbReference type="CDD" id="cd01068">
    <property type="entry name" value="globin_sensor"/>
    <property type="match status" value="1"/>
</dbReference>
<dbReference type="RefSeq" id="WP_252165752.1">
    <property type="nucleotide sequence ID" value="NZ_CP084930.1"/>
</dbReference>
<dbReference type="InterPro" id="IPR051310">
    <property type="entry name" value="MCP_chemotaxis"/>
</dbReference>